<evidence type="ECO:0000259" key="1">
    <source>
        <dbReference type="Pfam" id="PF23559"/>
    </source>
</evidence>
<protein>
    <submittedName>
        <fullName evidence="2">Putative disease resistance RPP13-like protein 1</fullName>
    </submittedName>
</protein>
<dbReference type="InterPro" id="IPR058922">
    <property type="entry name" value="WHD_DRP"/>
</dbReference>
<evidence type="ECO:0000313" key="2">
    <source>
        <dbReference type="EMBL" id="JAT48840.1"/>
    </source>
</evidence>
<dbReference type="InterPro" id="IPR036388">
    <property type="entry name" value="WH-like_DNA-bd_sf"/>
</dbReference>
<reference evidence="2" key="1">
    <citation type="submission" date="2015-07" db="EMBL/GenBank/DDBJ databases">
        <title>Transcriptome Assembly of Anthurium amnicola.</title>
        <authorList>
            <person name="Suzuki J."/>
        </authorList>
    </citation>
    <scope>NUCLEOTIDE SEQUENCE</scope>
</reference>
<name>A0A1D1Y2J1_9ARAE</name>
<sequence>KPCFAYCSIFPKGFRFDKDTLVRMWIAQGYIQPRDNQLMEHIGSVYFDNLYQMSFFQLHKIDDYQDDYYVMHDLINDFAQKIFPEGRGRIVAGDGEVPEQVRHVSLHLDGSDSTAFQNFRKYKKLRTLMIYAPDVITAPALDVLREFKYMRVLVLECRKIYEFPESIGH</sequence>
<dbReference type="InterPro" id="IPR044974">
    <property type="entry name" value="Disease_R_plants"/>
</dbReference>
<dbReference type="Pfam" id="PF23559">
    <property type="entry name" value="WHD_DRP"/>
    <property type="match status" value="1"/>
</dbReference>
<dbReference type="PANTHER" id="PTHR23155">
    <property type="entry name" value="DISEASE RESISTANCE PROTEIN RP"/>
    <property type="match status" value="1"/>
</dbReference>
<organism evidence="2">
    <name type="scientific">Anthurium amnicola</name>
    <dbReference type="NCBI Taxonomy" id="1678845"/>
    <lineage>
        <taxon>Eukaryota</taxon>
        <taxon>Viridiplantae</taxon>
        <taxon>Streptophyta</taxon>
        <taxon>Embryophyta</taxon>
        <taxon>Tracheophyta</taxon>
        <taxon>Spermatophyta</taxon>
        <taxon>Magnoliopsida</taxon>
        <taxon>Liliopsida</taxon>
        <taxon>Araceae</taxon>
        <taxon>Pothoideae</taxon>
        <taxon>Potheae</taxon>
        <taxon>Anthurium</taxon>
    </lineage>
</organism>
<feature type="non-terminal residue" evidence="2">
    <location>
        <position position="1"/>
    </location>
</feature>
<proteinExistence type="predicted"/>
<feature type="non-terminal residue" evidence="2">
    <location>
        <position position="169"/>
    </location>
</feature>
<dbReference type="Gene3D" id="1.10.10.10">
    <property type="entry name" value="Winged helix-like DNA-binding domain superfamily/Winged helix DNA-binding domain"/>
    <property type="match status" value="1"/>
</dbReference>
<dbReference type="GO" id="GO:0098542">
    <property type="term" value="P:defense response to other organism"/>
    <property type="evidence" value="ECO:0007669"/>
    <property type="project" value="TreeGrafter"/>
</dbReference>
<dbReference type="AlphaFoldDB" id="A0A1D1Y2J1"/>
<accession>A0A1D1Y2J1</accession>
<dbReference type="PANTHER" id="PTHR23155:SF1188">
    <property type="entry name" value="OS11G0492300 PROTEIN"/>
    <property type="match status" value="1"/>
</dbReference>
<dbReference type="EMBL" id="GDJX01019096">
    <property type="protein sequence ID" value="JAT48840.1"/>
    <property type="molecule type" value="Transcribed_RNA"/>
</dbReference>
<gene>
    <name evidence="2" type="primary">RPPL1_27</name>
    <name evidence="2" type="ORF">g.110225</name>
</gene>
<feature type="domain" description="Disease resistance protein winged helix" evidence="1">
    <location>
        <begin position="9"/>
        <end position="79"/>
    </location>
</feature>